<feature type="compositionally biased region" description="Basic and acidic residues" evidence="1">
    <location>
        <begin position="265"/>
        <end position="274"/>
    </location>
</feature>
<dbReference type="Proteomes" id="UP001218218">
    <property type="component" value="Unassembled WGS sequence"/>
</dbReference>
<organism evidence="2 3">
    <name type="scientific">Mycena albidolilacea</name>
    <dbReference type="NCBI Taxonomy" id="1033008"/>
    <lineage>
        <taxon>Eukaryota</taxon>
        <taxon>Fungi</taxon>
        <taxon>Dikarya</taxon>
        <taxon>Basidiomycota</taxon>
        <taxon>Agaricomycotina</taxon>
        <taxon>Agaricomycetes</taxon>
        <taxon>Agaricomycetidae</taxon>
        <taxon>Agaricales</taxon>
        <taxon>Marasmiineae</taxon>
        <taxon>Mycenaceae</taxon>
        <taxon>Mycena</taxon>
    </lineage>
</organism>
<accession>A0AAD6YZC4</accession>
<reference evidence="2" key="1">
    <citation type="submission" date="2023-03" db="EMBL/GenBank/DDBJ databases">
        <title>Massive genome expansion in bonnet fungi (Mycena s.s.) driven by repeated elements and novel gene families across ecological guilds.</title>
        <authorList>
            <consortium name="Lawrence Berkeley National Laboratory"/>
            <person name="Harder C.B."/>
            <person name="Miyauchi S."/>
            <person name="Viragh M."/>
            <person name="Kuo A."/>
            <person name="Thoen E."/>
            <person name="Andreopoulos B."/>
            <person name="Lu D."/>
            <person name="Skrede I."/>
            <person name="Drula E."/>
            <person name="Henrissat B."/>
            <person name="Morin E."/>
            <person name="Kohler A."/>
            <person name="Barry K."/>
            <person name="LaButti K."/>
            <person name="Morin E."/>
            <person name="Salamov A."/>
            <person name="Lipzen A."/>
            <person name="Mereny Z."/>
            <person name="Hegedus B."/>
            <person name="Baldrian P."/>
            <person name="Stursova M."/>
            <person name="Weitz H."/>
            <person name="Taylor A."/>
            <person name="Grigoriev I.V."/>
            <person name="Nagy L.G."/>
            <person name="Martin F."/>
            <person name="Kauserud H."/>
        </authorList>
    </citation>
    <scope>NUCLEOTIDE SEQUENCE</scope>
    <source>
        <strain evidence="2">CBHHK002</strain>
    </source>
</reference>
<feature type="region of interest" description="Disordered" evidence="1">
    <location>
        <begin position="265"/>
        <end position="290"/>
    </location>
</feature>
<protein>
    <submittedName>
        <fullName evidence="2">Uncharacterized protein</fullName>
    </submittedName>
</protein>
<dbReference type="EMBL" id="JARIHO010000121">
    <property type="protein sequence ID" value="KAJ7302086.1"/>
    <property type="molecule type" value="Genomic_DNA"/>
</dbReference>
<comment type="caution">
    <text evidence="2">The sequence shown here is derived from an EMBL/GenBank/DDBJ whole genome shotgun (WGS) entry which is preliminary data.</text>
</comment>
<evidence type="ECO:0000313" key="2">
    <source>
        <dbReference type="EMBL" id="KAJ7302086.1"/>
    </source>
</evidence>
<dbReference type="AlphaFoldDB" id="A0AAD6YZC4"/>
<keyword evidence="3" id="KW-1185">Reference proteome</keyword>
<evidence type="ECO:0000313" key="3">
    <source>
        <dbReference type="Proteomes" id="UP001218218"/>
    </source>
</evidence>
<proteinExistence type="predicted"/>
<evidence type="ECO:0000256" key="1">
    <source>
        <dbReference type="SAM" id="MobiDB-lite"/>
    </source>
</evidence>
<name>A0AAD6YZC4_9AGAR</name>
<gene>
    <name evidence="2" type="ORF">DFH08DRAFT_826960</name>
</gene>
<sequence length="307" mass="34058">MHKDQHLAQVQAELVAEVVAREVAGKEDTGVVKGDMHITELIAMGLQLEDQQRVLAFNIAATGLHPTDGQHCAMIEHTSKHKGPAEVLPMLANIRECEDEERAHAAEGQSIPGLRMSDLPLWLPSVVATMPESDVEGVTVTKAVQEHEYQLHANMHSGDKIAALNEHVQWAVVQYPGARTVLEALGRVLNKKEWEWTLPGGRWEDWWKVKVDWRGRPEGLQCEGETAYTLRQADIQAALAEDFAKEWVGLPGLISNRRVDRGVDGAVDSNKEASDEYDMGSGKEDKPIPSLPQQMAKLTYVDEVLVM</sequence>